<protein>
    <recommendedName>
        <fullName evidence="4">Type IV pilus modification protein PilV</fullName>
    </recommendedName>
</protein>
<evidence type="ECO:0008006" key="4">
    <source>
        <dbReference type="Google" id="ProtNLM"/>
    </source>
</evidence>
<evidence type="ECO:0000256" key="1">
    <source>
        <dbReference type="SAM" id="Phobius"/>
    </source>
</evidence>
<gene>
    <name evidence="2" type="ORF">US31_C0006G0034</name>
</gene>
<keyword evidence="1" id="KW-0812">Transmembrane</keyword>
<name>A0A0G0FGU8_9BACT</name>
<organism evidence="2 3">
    <name type="scientific">Berkelbacteria bacterium GW2011_GWA1_36_9</name>
    <dbReference type="NCBI Taxonomy" id="1618331"/>
    <lineage>
        <taxon>Bacteria</taxon>
        <taxon>Candidatus Berkelbacteria</taxon>
    </lineage>
</organism>
<reference evidence="2 3" key="1">
    <citation type="journal article" date="2015" name="Nature">
        <title>rRNA introns, odd ribosomes, and small enigmatic genomes across a large radiation of phyla.</title>
        <authorList>
            <person name="Brown C.T."/>
            <person name="Hug L.A."/>
            <person name="Thomas B.C."/>
            <person name="Sharon I."/>
            <person name="Castelle C.J."/>
            <person name="Singh A."/>
            <person name="Wilkins M.J."/>
            <person name="Williams K.H."/>
            <person name="Banfield J.F."/>
        </authorList>
    </citation>
    <scope>NUCLEOTIDE SEQUENCE [LARGE SCALE GENOMIC DNA]</scope>
</reference>
<feature type="transmembrane region" description="Helical" evidence="1">
    <location>
        <begin position="12"/>
        <end position="36"/>
    </location>
</feature>
<dbReference type="AlphaFoldDB" id="A0A0G0FGU8"/>
<dbReference type="InterPro" id="IPR012902">
    <property type="entry name" value="N_methyl_site"/>
</dbReference>
<proteinExistence type="predicted"/>
<comment type="caution">
    <text evidence="2">The sequence shown here is derived from an EMBL/GenBank/DDBJ whole genome shotgun (WGS) entry which is preliminary data.</text>
</comment>
<evidence type="ECO:0000313" key="2">
    <source>
        <dbReference type="EMBL" id="KKQ18303.1"/>
    </source>
</evidence>
<dbReference type="Pfam" id="PF07963">
    <property type="entry name" value="N_methyl"/>
    <property type="match status" value="1"/>
</dbReference>
<sequence>MKIFQKKKKSFTMVELIMAVFILGVGLLGIATFYAYSFKIAKMAQSETTASNLASGILDEQLSNSYDNLAVSSGSKVPYSTVVGNPFTNYQKQIAISCIDANLIDTACANAHMKKVVVTVYWMDNTTERSFQIASIKAEH</sequence>
<dbReference type="EMBL" id="LBSM01000006">
    <property type="protein sequence ID" value="KKQ18303.1"/>
    <property type="molecule type" value="Genomic_DNA"/>
</dbReference>
<evidence type="ECO:0000313" key="3">
    <source>
        <dbReference type="Proteomes" id="UP000034508"/>
    </source>
</evidence>
<dbReference type="Proteomes" id="UP000034508">
    <property type="component" value="Unassembled WGS sequence"/>
</dbReference>
<accession>A0A0G0FGU8</accession>
<keyword evidence="1" id="KW-1133">Transmembrane helix</keyword>
<keyword evidence="1" id="KW-0472">Membrane</keyword>